<dbReference type="InterPro" id="IPR004360">
    <property type="entry name" value="Glyas_Fos-R_dOase_dom"/>
</dbReference>
<name>A0ABU0H278_9HYPH</name>
<dbReference type="InterPro" id="IPR029068">
    <property type="entry name" value="Glyas_Bleomycin-R_OHBP_Dase"/>
</dbReference>
<dbReference type="InterPro" id="IPR052537">
    <property type="entry name" value="Extradiol_RC_dioxygenase"/>
</dbReference>
<dbReference type="Pfam" id="PF00903">
    <property type="entry name" value="Glyoxalase"/>
    <property type="match status" value="1"/>
</dbReference>
<dbReference type="PANTHER" id="PTHR36110">
    <property type="entry name" value="RING-CLEAVING DIOXYGENASE MHQE-RELATED"/>
    <property type="match status" value="1"/>
</dbReference>
<dbReference type="CDD" id="cd08347">
    <property type="entry name" value="PcpA_C_like"/>
    <property type="match status" value="1"/>
</dbReference>
<comment type="caution">
    <text evidence="2">The sequence shown here is derived from an EMBL/GenBank/DDBJ whole genome shotgun (WGS) entry which is preliminary data.</text>
</comment>
<dbReference type="InterPro" id="IPR037523">
    <property type="entry name" value="VOC_core"/>
</dbReference>
<dbReference type="PANTHER" id="PTHR36110:SF2">
    <property type="entry name" value="RING-CLEAVING DIOXYGENASE MHQE-RELATED"/>
    <property type="match status" value="1"/>
</dbReference>
<accession>A0ABU0H278</accession>
<proteinExistence type="predicted"/>
<sequence length="310" mass="33476">MSHAGIHHVTAVSGPAPRNLDFYSAVLGLRLVKKTVNFDDPGTYHLYYGDEVGQPGTIVTFFPWAHAAQGRVGPGETQEIALRAPAAAIGFWAHRFLEKGVDHDGLSKRFGETVLTFRDPDGMHLALIGVPGIEAEPAWAGNDIAVDHAVRGLHSVTLLERDGGPTGAILTDVLGFAEDGREDTTVRYRAKGTTIGGVVDIRTVGDFPPGKFGTGSIHHLAFRAADDAAEAAMVEKLVRDHGIRTTEQKDRNYFRSVYFREPGHVLFEIATDVPGFDVDEPRATLGEALKLPAFLEPRRAEIEAALGPLA</sequence>
<dbReference type="EMBL" id="JAUSVO010000001">
    <property type="protein sequence ID" value="MDQ0436413.1"/>
    <property type="molecule type" value="Genomic_DNA"/>
</dbReference>
<feature type="domain" description="VOC" evidence="1">
    <location>
        <begin position="152"/>
        <end position="272"/>
    </location>
</feature>
<dbReference type="Proteomes" id="UP001241603">
    <property type="component" value="Unassembled WGS sequence"/>
</dbReference>
<reference evidence="2 3" key="1">
    <citation type="submission" date="2023-07" db="EMBL/GenBank/DDBJ databases">
        <title>Genomic Encyclopedia of Type Strains, Phase IV (KMG-IV): sequencing the most valuable type-strain genomes for metagenomic binning, comparative biology and taxonomic classification.</title>
        <authorList>
            <person name="Goeker M."/>
        </authorList>
    </citation>
    <scope>NUCLEOTIDE SEQUENCE [LARGE SCALE GENOMIC DNA]</scope>
    <source>
        <strain evidence="2 3">B6-8</strain>
    </source>
</reference>
<evidence type="ECO:0000313" key="3">
    <source>
        <dbReference type="Proteomes" id="UP001241603"/>
    </source>
</evidence>
<protein>
    <submittedName>
        <fullName evidence="2">Glyoxalase family protein</fullName>
    </submittedName>
</protein>
<feature type="domain" description="VOC" evidence="1">
    <location>
        <begin position="5"/>
        <end position="130"/>
    </location>
</feature>
<evidence type="ECO:0000259" key="1">
    <source>
        <dbReference type="PROSITE" id="PS51819"/>
    </source>
</evidence>
<evidence type="ECO:0000313" key="2">
    <source>
        <dbReference type="EMBL" id="MDQ0436413.1"/>
    </source>
</evidence>
<dbReference type="RefSeq" id="WP_266347326.1">
    <property type="nucleotide sequence ID" value="NZ_JAPKNG010000001.1"/>
</dbReference>
<dbReference type="Gene3D" id="3.10.180.10">
    <property type="entry name" value="2,3-Dihydroxybiphenyl 1,2-Dioxygenase, domain 1"/>
    <property type="match status" value="2"/>
</dbReference>
<organism evidence="2 3">
    <name type="scientific">Kaistia dalseonensis</name>
    <dbReference type="NCBI Taxonomy" id="410840"/>
    <lineage>
        <taxon>Bacteria</taxon>
        <taxon>Pseudomonadati</taxon>
        <taxon>Pseudomonadota</taxon>
        <taxon>Alphaproteobacteria</taxon>
        <taxon>Hyphomicrobiales</taxon>
        <taxon>Kaistiaceae</taxon>
        <taxon>Kaistia</taxon>
    </lineage>
</organism>
<dbReference type="SUPFAM" id="SSF54593">
    <property type="entry name" value="Glyoxalase/Bleomycin resistance protein/Dihydroxybiphenyl dioxygenase"/>
    <property type="match status" value="1"/>
</dbReference>
<gene>
    <name evidence="2" type="ORF">QO014_000783</name>
</gene>
<keyword evidence="3" id="KW-1185">Reference proteome</keyword>
<dbReference type="PROSITE" id="PS51819">
    <property type="entry name" value="VOC"/>
    <property type="match status" value="2"/>
</dbReference>